<feature type="region of interest" description="Disordered" evidence="1">
    <location>
        <begin position="1"/>
        <end position="63"/>
    </location>
</feature>
<reference evidence="2 3" key="1">
    <citation type="journal article" date="2010" name="Genome Biol. Evol.">
        <title>The sequence of a 1.8-mb bacterial linear plasmid reveals a rich evolutionary reservoir of secondary metabolic pathways.</title>
        <authorList>
            <person name="Medema M.H."/>
            <person name="Trefzer A."/>
            <person name="Kovalchuk A."/>
            <person name="van den Berg M."/>
            <person name="Mueller U."/>
            <person name="Heijne W."/>
            <person name="Wu L."/>
            <person name="Alam M.T."/>
            <person name="Ronning C.M."/>
            <person name="Nierman W.C."/>
            <person name="Bovenberg R.A.L."/>
            <person name="Breitling R."/>
            <person name="Takano E."/>
        </authorList>
    </citation>
    <scope>NUCLEOTIDE SEQUENCE [LARGE SCALE GENOMIC DNA]</scope>
    <source>
        <strain evidence="3">ATCC 27064 / DSM 738 / JCM 4710 / NBRC 13307 / NCIMB 12785 / NRRL 3585 / VKM Ac-602</strain>
        <plasmid evidence="2">pSCL4</plasmid>
    </source>
</reference>
<feature type="compositionally biased region" description="Low complexity" evidence="1">
    <location>
        <begin position="30"/>
        <end position="45"/>
    </location>
</feature>
<keyword evidence="3" id="KW-1185">Reference proteome</keyword>
<evidence type="ECO:0000313" key="3">
    <source>
        <dbReference type="Proteomes" id="UP000002357"/>
    </source>
</evidence>
<sequence length="81" mass="8647">MEFRGAVAEAGRWPGRSRGRSRGRSKGRSRAPAAARPSGSPTARATGQWPCSTGVTTGQGSPDRREVFFLPGAWVRYASVL</sequence>
<dbReference type="EMBL" id="CM000914">
    <property type="protein sequence ID" value="EFG04932.2"/>
    <property type="molecule type" value="Genomic_DNA"/>
</dbReference>
<dbReference type="AlphaFoldDB" id="B5GLS3"/>
<name>B5GLS3_STRCL</name>
<geneLocation type="plasmid" evidence="2 3">
    <name>pSCL4</name>
</geneLocation>
<proteinExistence type="predicted"/>
<dbReference type="Proteomes" id="UP000002357">
    <property type="component" value="Plasmid pSCL4"/>
</dbReference>
<protein>
    <submittedName>
        <fullName evidence="2">Uncharacterized protein</fullName>
    </submittedName>
</protein>
<feature type="compositionally biased region" description="Polar residues" evidence="1">
    <location>
        <begin position="49"/>
        <end position="60"/>
    </location>
</feature>
<evidence type="ECO:0000313" key="2">
    <source>
        <dbReference type="EMBL" id="EFG04932.2"/>
    </source>
</evidence>
<organism evidence="2 3">
    <name type="scientific">Streptomyces clavuligerus</name>
    <dbReference type="NCBI Taxonomy" id="1901"/>
    <lineage>
        <taxon>Bacteria</taxon>
        <taxon>Bacillati</taxon>
        <taxon>Actinomycetota</taxon>
        <taxon>Actinomycetes</taxon>
        <taxon>Kitasatosporales</taxon>
        <taxon>Streptomycetaceae</taxon>
        <taxon>Streptomyces</taxon>
    </lineage>
</organism>
<accession>B5GLS3</accession>
<keyword evidence="2" id="KW-0614">Plasmid</keyword>
<feature type="compositionally biased region" description="Basic residues" evidence="1">
    <location>
        <begin position="15"/>
        <end position="29"/>
    </location>
</feature>
<evidence type="ECO:0000256" key="1">
    <source>
        <dbReference type="SAM" id="MobiDB-lite"/>
    </source>
</evidence>
<gene>
    <name evidence="2" type="ORF">SCLAV_p1450</name>
</gene>